<dbReference type="SUPFAM" id="SSF53850">
    <property type="entry name" value="Periplasmic binding protein-like II"/>
    <property type="match status" value="1"/>
</dbReference>
<dbReference type="Pfam" id="PF12974">
    <property type="entry name" value="Phosphonate-bd"/>
    <property type="match status" value="1"/>
</dbReference>
<dbReference type="RefSeq" id="WP_330486443.1">
    <property type="nucleotide sequence ID" value="NZ_JAZBJZ010000204.1"/>
</dbReference>
<name>A0AAW9Q742_9CYAN</name>
<sequence>MPTGKFLIVSYLSPNLFWFYQAVARAIRRHTHLEVEIIEGSCDPLDDPLLQNHQLDLAFLCGLPLLRHNRQAARPLQLLAAPVMQGDRYQNLPIYFADIVVHTASHRSTFADLKGTRFCYNDAGSNSGYNRLVWK</sequence>
<dbReference type="Gene3D" id="3.40.190.10">
    <property type="entry name" value="Periplasmic binding protein-like II"/>
    <property type="match status" value="2"/>
</dbReference>
<accession>A0AAW9Q742</accession>
<keyword evidence="2" id="KW-1185">Reference proteome</keyword>
<organism evidence="1 2">
    <name type="scientific">Tumidithrix elongata BACA0141</name>
    <dbReference type="NCBI Taxonomy" id="2716417"/>
    <lineage>
        <taxon>Bacteria</taxon>
        <taxon>Bacillati</taxon>
        <taxon>Cyanobacteriota</taxon>
        <taxon>Cyanophyceae</taxon>
        <taxon>Pseudanabaenales</taxon>
        <taxon>Pseudanabaenaceae</taxon>
        <taxon>Tumidithrix</taxon>
        <taxon>Tumidithrix elongata</taxon>
    </lineage>
</organism>
<dbReference type="PANTHER" id="PTHR35841">
    <property type="entry name" value="PHOSPHONATES-BINDING PERIPLASMIC PROTEIN"/>
    <property type="match status" value="1"/>
</dbReference>
<reference evidence="1" key="1">
    <citation type="submission" date="2024-01" db="EMBL/GenBank/DDBJ databases">
        <title>Bank of Algae and Cyanobacteria of the Azores (BACA) strain genomes.</title>
        <authorList>
            <person name="Luz R."/>
            <person name="Cordeiro R."/>
            <person name="Fonseca A."/>
            <person name="Goncalves V."/>
        </authorList>
    </citation>
    <scope>NUCLEOTIDE SEQUENCE</scope>
    <source>
        <strain evidence="1">BACA0141</strain>
    </source>
</reference>
<comment type="caution">
    <text evidence="1">The sequence shown here is derived from an EMBL/GenBank/DDBJ whole genome shotgun (WGS) entry which is preliminary data.</text>
</comment>
<protein>
    <submittedName>
        <fullName evidence="1">PhnD/SsuA/transferrin family substrate-binding protein</fullName>
    </submittedName>
</protein>
<dbReference type="PANTHER" id="PTHR35841:SF1">
    <property type="entry name" value="PHOSPHONATES-BINDING PERIPLASMIC PROTEIN"/>
    <property type="match status" value="1"/>
</dbReference>
<evidence type="ECO:0000313" key="2">
    <source>
        <dbReference type="Proteomes" id="UP001333818"/>
    </source>
</evidence>
<dbReference type="Proteomes" id="UP001333818">
    <property type="component" value="Unassembled WGS sequence"/>
</dbReference>
<evidence type="ECO:0000313" key="1">
    <source>
        <dbReference type="EMBL" id="MEE3720004.1"/>
    </source>
</evidence>
<dbReference type="AlphaFoldDB" id="A0AAW9Q742"/>
<gene>
    <name evidence="1" type="ORF">V2H45_25020</name>
</gene>
<dbReference type="EMBL" id="JAZBJZ010000204">
    <property type="protein sequence ID" value="MEE3720004.1"/>
    <property type="molecule type" value="Genomic_DNA"/>
</dbReference>
<proteinExistence type="predicted"/>